<accession>A0A8H6Q0X0</accession>
<dbReference type="Proteomes" id="UP000662466">
    <property type="component" value="Unassembled WGS sequence"/>
</dbReference>
<organism evidence="5 7">
    <name type="scientific">Aspergillus hiratsukae</name>
    <dbReference type="NCBI Taxonomy" id="1194566"/>
    <lineage>
        <taxon>Eukaryota</taxon>
        <taxon>Fungi</taxon>
        <taxon>Dikarya</taxon>
        <taxon>Ascomycota</taxon>
        <taxon>Pezizomycotina</taxon>
        <taxon>Eurotiomycetes</taxon>
        <taxon>Eurotiomycetidae</taxon>
        <taxon>Eurotiales</taxon>
        <taxon>Aspergillaceae</taxon>
        <taxon>Aspergillus</taxon>
        <taxon>Aspergillus subgen. Fumigati</taxon>
    </lineage>
</organism>
<keyword evidence="2" id="KW-0732">Signal</keyword>
<feature type="domain" description="CPAF-like PDZ" evidence="3">
    <location>
        <begin position="137"/>
        <end position="254"/>
    </location>
</feature>
<dbReference type="InterPro" id="IPR056186">
    <property type="entry name" value="PDZ_CPAF-rel"/>
</dbReference>
<dbReference type="Pfam" id="PF23658">
    <property type="entry name" value="PDZ_CPAF_rel"/>
    <property type="match status" value="1"/>
</dbReference>
<evidence type="ECO:0000313" key="5">
    <source>
        <dbReference type="EMBL" id="KAF7163551.1"/>
    </source>
</evidence>
<dbReference type="SUPFAM" id="SSF52096">
    <property type="entry name" value="ClpP/crotonase"/>
    <property type="match status" value="1"/>
</dbReference>
<sequence>MQGNTNLLLLIVQAVVLASAASPSTACDAAFTIFNATQAYNCLRSVPFHPAVASRLLKYLNDTIQFHSPLAYLANPPPTYQQPAVDLVAGISQIQSNIDNGVFQNEYAFEAALKQLLNAAHDDHLGMSGGILSAFAFGSPYDLVSVSLDGIELPKVYIAGELLANETRGLPWQPSAVATINGEEVVKYLTGFAARNSVGKLEPHADWNMLMRSGALDAQGYLEVFYGGVSFYPGDTITITFENSTVRDPVPWQAMYLSPGYTGPLQTGGDFYNFFVLGLYPASYEEALQQLSSQQPPETTSTAAPDPPTWDTAYPSEADVSQQGTSFSGNGLLRGYFLTAPSLAVLSIPHFASYGEVDAAAFVQTVKEFLIRSKEAGLKRIVIDVQQNMGGQPLLAIEIFKLFFPSIPPFAGSLFTEEAASITIEDIDEPQPYPAEDIIILNDGLCSSACALFMELMHHEAKVRTVVAGGRPNYTPMQAPSGTRGAALYGTDKIDRDIHRARQVDNSTRSVLPTRGIDFFMSSASVNLRDQIRRNSSDIPLQFLYEAADCRIFFTPKTWYNYTNLWTYAAEAAWHNPALCVATSNSTASSSSDSNATAPFQVHVNDNDPIPTRHDHHAIDDPSNDIHGTGILAGSLRGTKCESGNFCPGPLVCGKIKVCQKGEVVTKERCVPSCSKSYNYQHCGSDSFCFTEEDGATFSVKDWRELRRKNWISMGYCVPIFPPRCTFDEDYDPDEDTCFDELDPNRYELDCFRYDFDLYRCHVYDTSRRRWVDEPELQVPRYCSRTYLKRWWEQDEVSSSCYENKKWASRVCGEGTDGPIVYLHHNEEEYYFHNPETSEPW</sequence>
<dbReference type="OrthoDB" id="27214at2759"/>
<dbReference type="EMBL" id="JACBAD010002004">
    <property type="protein sequence ID" value="KAF7122851.1"/>
    <property type="molecule type" value="Genomic_DNA"/>
</dbReference>
<feature type="compositionally biased region" description="Polar residues" evidence="1">
    <location>
        <begin position="289"/>
        <end position="303"/>
    </location>
</feature>
<evidence type="ECO:0000313" key="6">
    <source>
        <dbReference type="Proteomes" id="UP000630445"/>
    </source>
</evidence>
<name>A0A8H6Q0X0_9EURO</name>
<keyword evidence="6" id="KW-1185">Reference proteome</keyword>
<comment type="caution">
    <text evidence="5">The sequence shown here is derived from an EMBL/GenBank/DDBJ whole genome shotgun (WGS) entry which is preliminary data.</text>
</comment>
<evidence type="ECO:0000313" key="4">
    <source>
        <dbReference type="EMBL" id="KAF7122851.1"/>
    </source>
</evidence>
<dbReference type="PANTHER" id="PTHR37049">
    <property type="entry name" value="PEPTIDASE S41 FAMILY PROTEIN"/>
    <property type="match status" value="1"/>
</dbReference>
<evidence type="ECO:0000256" key="1">
    <source>
        <dbReference type="SAM" id="MobiDB-lite"/>
    </source>
</evidence>
<feature type="region of interest" description="Disordered" evidence="1">
    <location>
        <begin position="289"/>
        <end position="316"/>
    </location>
</feature>
<dbReference type="InterPro" id="IPR029045">
    <property type="entry name" value="ClpP/crotonase-like_dom_sf"/>
</dbReference>
<proteinExistence type="predicted"/>
<dbReference type="AlphaFoldDB" id="A0A8H6Q0X0"/>
<evidence type="ECO:0000259" key="3">
    <source>
        <dbReference type="Pfam" id="PF23658"/>
    </source>
</evidence>
<feature type="signal peptide" evidence="2">
    <location>
        <begin position="1"/>
        <end position="20"/>
    </location>
</feature>
<evidence type="ECO:0000256" key="2">
    <source>
        <dbReference type="SAM" id="SignalP"/>
    </source>
</evidence>
<dbReference type="EMBL" id="JACBAF010002207">
    <property type="protein sequence ID" value="KAF7163551.1"/>
    <property type="molecule type" value="Genomic_DNA"/>
</dbReference>
<feature type="chain" id="PRO_5035102023" description="CPAF-like PDZ domain-containing protein" evidence="2">
    <location>
        <begin position="21"/>
        <end position="841"/>
    </location>
</feature>
<protein>
    <recommendedName>
        <fullName evidence="3">CPAF-like PDZ domain-containing protein</fullName>
    </recommendedName>
</protein>
<evidence type="ECO:0000313" key="7">
    <source>
        <dbReference type="Proteomes" id="UP000662466"/>
    </source>
</evidence>
<dbReference type="InterPro" id="IPR052766">
    <property type="entry name" value="S41A_metabolite_peptidase"/>
</dbReference>
<dbReference type="Proteomes" id="UP000630445">
    <property type="component" value="Unassembled WGS sequence"/>
</dbReference>
<reference evidence="5" key="1">
    <citation type="submission" date="2020-06" db="EMBL/GenBank/DDBJ databases">
        <title>Draft genome sequences of strains closely related to Aspergillus parafelis and Aspergillus hiratsukae.</title>
        <authorList>
            <person name="Dos Santos R.A.C."/>
            <person name="Rivero-Menendez O."/>
            <person name="Steenwyk J.L."/>
            <person name="Mead M.E."/>
            <person name="Goldman G.H."/>
            <person name="Alastruey-Izquierdo A."/>
            <person name="Rokas A."/>
        </authorList>
    </citation>
    <scope>NUCLEOTIDE SEQUENCE</scope>
    <source>
        <strain evidence="4">CNM-CM5793</strain>
        <strain evidence="5">CNM-CM6106</strain>
    </source>
</reference>
<dbReference type="Gene3D" id="3.90.226.10">
    <property type="entry name" value="2-enoyl-CoA Hydratase, Chain A, domain 1"/>
    <property type="match status" value="1"/>
</dbReference>
<dbReference type="PANTHER" id="PTHR37049:SF5">
    <property type="entry name" value="TAIL SPECIFIC PROTEASE DOMAIN-CONTAINING PROTEIN"/>
    <property type="match status" value="1"/>
</dbReference>
<gene>
    <name evidence="4" type="ORF">CNMCM5793_000961</name>
    <name evidence="5" type="ORF">CNMCM6106_000455</name>
</gene>